<reference evidence="17 18" key="1">
    <citation type="submission" date="2006-12" db="EMBL/GenBank/DDBJ databases">
        <title>Complete sequence of Chlorobium phaeobacteroides DSM 266.</title>
        <authorList>
            <consortium name="US DOE Joint Genome Institute"/>
            <person name="Copeland A."/>
            <person name="Lucas S."/>
            <person name="Lapidus A."/>
            <person name="Barry K."/>
            <person name="Detter J.C."/>
            <person name="Glavina del Rio T."/>
            <person name="Hammon N."/>
            <person name="Israni S."/>
            <person name="Pitluck S."/>
            <person name="Goltsman E."/>
            <person name="Schmutz J."/>
            <person name="Larimer F."/>
            <person name="Land M."/>
            <person name="Hauser L."/>
            <person name="Mikhailova N."/>
            <person name="Li T."/>
            <person name="Overmann J."/>
            <person name="Bryant D.A."/>
            <person name="Richardson P."/>
        </authorList>
    </citation>
    <scope>NUCLEOTIDE SEQUENCE [LARGE SCALE GENOMIC DNA]</scope>
    <source>
        <strain evidence="17 18">DSM 266</strain>
    </source>
</reference>
<dbReference type="EMBL" id="CP000492">
    <property type="protein sequence ID" value="ABL64431.1"/>
    <property type="molecule type" value="Genomic_DNA"/>
</dbReference>
<keyword evidence="7 15" id="KW-0548">Nucleotidyltransferase</keyword>
<name>A1BDF4_CHLPD</name>
<dbReference type="NCBIfam" id="NF004160">
    <property type="entry name" value="PRK05627.1-3"/>
    <property type="match status" value="1"/>
</dbReference>
<dbReference type="RefSeq" id="WP_011744264.1">
    <property type="nucleotide sequence ID" value="NC_008639.1"/>
</dbReference>
<evidence type="ECO:0000256" key="7">
    <source>
        <dbReference type="ARBA" id="ARBA00022695"/>
    </source>
</evidence>
<evidence type="ECO:0000256" key="1">
    <source>
        <dbReference type="ARBA" id="ARBA00002121"/>
    </source>
</evidence>
<evidence type="ECO:0000256" key="11">
    <source>
        <dbReference type="ARBA" id="ARBA00022840"/>
    </source>
</evidence>
<dbReference type="InterPro" id="IPR023468">
    <property type="entry name" value="Riboflavin_kinase"/>
</dbReference>
<dbReference type="CDD" id="cd02064">
    <property type="entry name" value="FAD_synthetase_N"/>
    <property type="match status" value="1"/>
</dbReference>
<comment type="pathway">
    <text evidence="2 15">Cofactor biosynthesis; FAD biosynthesis; FAD from FMN: step 1/1.</text>
</comment>
<evidence type="ECO:0000256" key="15">
    <source>
        <dbReference type="PIRNR" id="PIRNR004491"/>
    </source>
</evidence>
<dbReference type="Pfam" id="PF06574">
    <property type="entry name" value="FAD_syn"/>
    <property type="match status" value="1"/>
</dbReference>
<dbReference type="eggNOG" id="COG0196">
    <property type="taxonomic scope" value="Bacteria"/>
</dbReference>
<dbReference type="EC" id="2.7.7.2" evidence="15"/>
<dbReference type="UniPathway" id="UPA00276">
    <property type="reaction ID" value="UER00406"/>
</dbReference>
<dbReference type="NCBIfam" id="TIGR00083">
    <property type="entry name" value="ribF"/>
    <property type="match status" value="1"/>
</dbReference>
<keyword evidence="11 15" id="KW-0067">ATP-binding</keyword>
<dbReference type="GO" id="GO:0009398">
    <property type="term" value="P:FMN biosynthetic process"/>
    <property type="evidence" value="ECO:0007669"/>
    <property type="project" value="UniProtKB-UniRule"/>
</dbReference>
<dbReference type="FunFam" id="3.40.50.620:FF:000021">
    <property type="entry name" value="Riboflavin biosynthesis protein"/>
    <property type="match status" value="1"/>
</dbReference>
<comment type="similarity">
    <text evidence="15">Belongs to the ribF family.</text>
</comment>
<keyword evidence="10 15" id="KW-0274">FAD</keyword>
<proteinExistence type="inferred from homology"/>
<evidence type="ECO:0000256" key="13">
    <source>
        <dbReference type="ARBA" id="ARBA00047880"/>
    </source>
</evidence>
<dbReference type="Gene3D" id="2.40.30.30">
    <property type="entry name" value="Riboflavin kinase-like"/>
    <property type="match status" value="1"/>
</dbReference>
<organism evidence="17 18">
    <name type="scientific">Chlorobium phaeobacteroides (strain DSM 266 / SMG 266 / 2430)</name>
    <dbReference type="NCBI Taxonomy" id="290317"/>
    <lineage>
        <taxon>Bacteria</taxon>
        <taxon>Pseudomonadati</taxon>
        <taxon>Chlorobiota</taxon>
        <taxon>Chlorobiia</taxon>
        <taxon>Chlorobiales</taxon>
        <taxon>Chlorobiaceae</taxon>
        <taxon>Chlorobium/Pelodictyon group</taxon>
        <taxon>Chlorobium</taxon>
    </lineage>
</organism>
<accession>A1BDF4</accession>
<evidence type="ECO:0000256" key="10">
    <source>
        <dbReference type="ARBA" id="ARBA00022827"/>
    </source>
</evidence>
<dbReference type="EC" id="2.7.1.26" evidence="15"/>
<evidence type="ECO:0000256" key="3">
    <source>
        <dbReference type="ARBA" id="ARBA00005201"/>
    </source>
</evidence>
<keyword evidence="18" id="KW-1185">Reference proteome</keyword>
<keyword evidence="9 15" id="KW-0418">Kinase</keyword>
<evidence type="ECO:0000256" key="14">
    <source>
        <dbReference type="ARBA" id="ARBA00049494"/>
    </source>
</evidence>
<evidence type="ECO:0000259" key="16">
    <source>
        <dbReference type="SMART" id="SM00904"/>
    </source>
</evidence>
<dbReference type="STRING" id="290317.Cpha266_0372"/>
<dbReference type="InterPro" id="IPR023465">
    <property type="entry name" value="Riboflavin_kinase_dom_sf"/>
</dbReference>
<dbReference type="KEGG" id="cph:Cpha266_0372"/>
<comment type="catalytic activity">
    <reaction evidence="14 15">
        <text>FMN + ATP + H(+) = FAD + diphosphate</text>
        <dbReference type="Rhea" id="RHEA:17237"/>
        <dbReference type="ChEBI" id="CHEBI:15378"/>
        <dbReference type="ChEBI" id="CHEBI:30616"/>
        <dbReference type="ChEBI" id="CHEBI:33019"/>
        <dbReference type="ChEBI" id="CHEBI:57692"/>
        <dbReference type="ChEBI" id="CHEBI:58210"/>
        <dbReference type="EC" id="2.7.7.2"/>
    </reaction>
</comment>
<dbReference type="AlphaFoldDB" id="A1BDF4"/>
<comment type="catalytic activity">
    <reaction evidence="13 15">
        <text>riboflavin + ATP = FMN + ADP + H(+)</text>
        <dbReference type="Rhea" id="RHEA:14357"/>
        <dbReference type="ChEBI" id="CHEBI:15378"/>
        <dbReference type="ChEBI" id="CHEBI:30616"/>
        <dbReference type="ChEBI" id="CHEBI:57986"/>
        <dbReference type="ChEBI" id="CHEBI:58210"/>
        <dbReference type="ChEBI" id="CHEBI:456216"/>
        <dbReference type="EC" id="2.7.1.26"/>
    </reaction>
</comment>
<dbReference type="UniPathway" id="UPA00277">
    <property type="reaction ID" value="UER00407"/>
</dbReference>
<protein>
    <recommendedName>
        <fullName evidence="15">Riboflavin biosynthesis protein</fullName>
    </recommendedName>
    <domain>
        <recommendedName>
            <fullName evidence="15">Riboflavin kinase</fullName>
            <ecNumber evidence="15">2.7.1.26</ecNumber>
        </recommendedName>
        <alternativeName>
            <fullName evidence="15">Flavokinase</fullName>
        </alternativeName>
    </domain>
    <domain>
        <recommendedName>
            <fullName evidence="15">FMN adenylyltransferase</fullName>
            <ecNumber evidence="15">2.7.7.2</ecNumber>
        </recommendedName>
        <alternativeName>
            <fullName evidence="15">FAD pyrophosphorylase</fullName>
        </alternativeName>
        <alternativeName>
            <fullName evidence="15">FAD synthase</fullName>
        </alternativeName>
    </domain>
</protein>
<keyword evidence="12" id="KW-0511">Multifunctional enzyme</keyword>
<keyword evidence="5 15" id="KW-0288">FMN</keyword>
<dbReference type="Pfam" id="PF01687">
    <property type="entry name" value="Flavokinase"/>
    <property type="match status" value="1"/>
</dbReference>
<dbReference type="SMART" id="SM00904">
    <property type="entry name" value="Flavokinase"/>
    <property type="match status" value="1"/>
</dbReference>
<comment type="pathway">
    <text evidence="3 15">Cofactor biosynthesis; FMN biosynthesis; FMN from riboflavin (ATP route): step 1/1.</text>
</comment>
<dbReference type="Proteomes" id="UP000008701">
    <property type="component" value="Chromosome"/>
</dbReference>
<keyword evidence="6 15" id="KW-0808">Transferase</keyword>
<dbReference type="OrthoDB" id="9803667at2"/>
<dbReference type="InterPro" id="IPR002606">
    <property type="entry name" value="Riboflavin_kinase_bac"/>
</dbReference>
<evidence type="ECO:0000256" key="6">
    <source>
        <dbReference type="ARBA" id="ARBA00022679"/>
    </source>
</evidence>
<dbReference type="GO" id="GO:0009231">
    <property type="term" value="P:riboflavin biosynthetic process"/>
    <property type="evidence" value="ECO:0007669"/>
    <property type="project" value="InterPro"/>
</dbReference>
<dbReference type="GO" id="GO:0006747">
    <property type="term" value="P:FAD biosynthetic process"/>
    <property type="evidence" value="ECO:0007669"/>
    <property type="project" value="UniProtKB-UniRule"/>
</dbReference>
<dbReference type="InterPro" id="IPR014729">
    <property type="entry name" value="Rossmann-like_a/b/a_fold"/>
</dbReference>
<comment type="function">
    <text evidence="1">Catalyzes the phosphorylation of riboflavin to FMN followed by the adenylation of FMN to FAD.</text>
</comment>
<dbReference type="InterPro" id="IPR015865">
    <property type="entry name" value="Riboflavin_kinase_bac/euk"/>
</dbReference>
<evidence type="ECO:0000256" key="2">
    <source>
        <dbReference type="ARBA" id="ARBA00004726"/>
    </source>
</evidence>
<evidence type="ECO:0000256" key="12">
    <source>
        <dbReference type="ARBA" id="ARBA00023268"/>
    </source>
</evidence>
<evidence type="ECO:0000313" key="17">
    <source>
        <dbReference type="EMBL" id="ABL64431.1"/>
    </source>
</evidence>
<dbReference type="NCBIfam" id="NF004162">
    <property type="entry name" value="PRK05627.1-5"/>
    <property type="match status" value="1"/>
</dbReference>
<evidence type="ECO:0000313" key="18">
    <source>
        <dbReference type="Proteomes" id="UP000008701"/>
    </source>
</evidence>
<dbReference type="GO" id="GO:0003919">
    <property type="term" value="F:FMN adenylyltransferase activity"/>
    <property type="evidence" value="ECO:0007669"/>
    <property type="project" value="UniProtKB-UniRule"/>
</dbReference>
<dbReference type="Gene3D" id="3.40.50.620">
    <property type="entry name" value="HUPs"/>
    <property type="match status" value="1"/>
</dbReference>
<dbReference type="PIRSF" id="PIRSF004491">
    <property type="entry name" value="FAD_Synth"/>
    <property type="match status" value="1"/>
</dbReference>
<dbReference type="GO" id="GO:0005524">
    <property type="term" value="F:ATP binding"/>
    <property type="evidence" value="ECO:0007669"/>
    <property type="project" value="UniProtKB-UniRule"/>
</dbReference>
<dbReference type="SUPFAM" id="SSF82114">
    <property type="entry name" value="Riboflavin kinase-like"/>
    <property type="match status" value="1"/>
</dbReference>
<evidence type="ECO:0000256" key="4">
    <source>
        <dbReference type="ARBA" id="ARBA00022630"/>
    </source>
</evidence>
<evidence type="ECO:0000256" key="8">
    <source>
        <dbReference type="ARBA" id="ARBA00022741"/>
    </source>
</evidence>
<feature type="domain" description="Riboflavin kinase" evidence="16">
    <location>
        <begin position="195"/>
        <end position="321"/>
    </location>
</feature>
<dbReference type="HOGENOM" id="CLU_048437_0_2_10"/>
<dbReference type="PANTHER" id="PTHR22749">
    <property type="entry name" value="RIBOFLAVIN KINASE/FMN ADENYLYLTRANSFERASE"/>
    <property type="match status" value="1"/>
</dbReference>
<gene>
    <name evidence="17" type="ordered locus">Cpha266_0372</name>
</gene>
<dbReference type="SUPFAM" id="SSF52374">
    <property type="entry name" value="Nucleotidylyl transferase"/>
    <property type="match status" value="1"/>
</dbReference>
<keyword evidence="4 15" id="KW-0285">Flavoprotein</keyword>
<evidence type="ECO:0000256" key="5">
    <source>
        <dbReference type="ARBA" id="ARBA00022643"/>
    </source>
</evidence>
<dbReference type="PANTHER" id="PTHR22749:SF6">
    <property type="entry name" value="RIBOFLAVIN KINASE"/>
    <property type="match status" value="1"/>
</dbReference>
<dbReference type="InterPro" id="IPR015864">
    <property type="entry name" value="FAD_synthase"/>
</dbReference>
<sequence length="321" mass="35338">MLVVEYQNNDVVAYPSGEPVIFSPVPSAVTIGSFDGVHRGHRSIIARMNAIARSRQLRSVVVTFEPHPRRVLSASASPSPLVLSTLDEKVALLTSLDVDLLFVIRFTDAFAARSSEDFIVGVLVKLLCAKSIIVGYDHGFGRNRTGSSETLLHLGKEFGFDVEAITEVKIGNEHFSSTRIRKLLESGNLSDANQFLGYSYIVSGTVVGGDQRGRTIGFPTVNIKPSDPQKLLPHSGVYLAMIELDGISYKAMMNIGVRPTVSQGNEKTVEAHIPGFSGELYGAFLSFRLLVYIREEKKFATIDELKEQLEKDKKTVELYNE</sequence>
<evidence type="ECO:0000256" key="9">
    <source>
        <dbReference type="ARBA" id="ARBA00022777"/>
    </source>
</evidence>
<keyword evidence="8 15" id="KW-0547">Nucleotide-binding</keyword>
<dbReference type="GO" id="GO:0008531">
    <property type="term" value="F:riboflavin kinase activity"/>
    <property type="evidence" value="ECO:0007669"/>
    <property type="project" value="UniProtKB-UniRule"/>
</dbReference>